<dbReference type="InterPro" id="IPR014988">
    <property type="entry name" value="Uncharacterised_YqcI/YcgG"/>
</dbReference>
<reference evidence="2" key="2">
    <citation type="submission" date="2010-01" db="EMBL/GenBank/DDBJ databases">
        <title>The complete genome of Conexibacter woesei DSM 14684.</title>
        <authorList>
            <consortium name="US DOE Joint Genome Institute (JGI-PGF)"/>
            <person name="Lucas S."/>
            <person name="Copeland A."/>
            <person name="Lapidus A."/>
            <person name="Glavina del Rio T."/>
            <person name="Dalin E."/>
            <person name="Tice H."/>
            <person name="Bruce D."/>
            <person name="Goodwin L."/>
            <person name="Pitluck S."/>
            <person name="Kyrpides N."/>
            <person name="Mavromatis K."/>
            <person name="Ivanova N."/>
            <person name="Mikhailova N."/>
            <person name="Chertkov O."/>
            <person name="Brettin T."/>
            <person name="Detter J.C."/>
            <person name="Han C."/>
            <person name="Larimer F."/>
            <person name="Land M."/>
            <person name="Hauser L."/>
            <person name="Markowitz V."/>
            <person name="Cheng J.-F."/>
            <person name="Hugenholtz P."/>
            <person name="Woyke T."/>
            <person name="Wu D."/>
            <person name="Pukall R."/>
            <person name="Steenblock K."/>
            <person name="Schneider S."/>
            <person name="Klenk H.-P."/>
            <person name="Eisen J.A."/>
        </authorList>
    </citation>
    <scope>NUCLEOTIDE SEQUENCE [LARGE SCALE GENOMIC DNA]</scope>
    <source>
        <strain evidence="2">DSM 14684 / CIP 108061 / JCM 11494 / NBRC 100937 / ID131577</strain>
    </source>
</reference>
<dbReference type="AlphaFoldDB" id="D3F7L2"/>
<dbReference type="STRING" id="469383.Cwoe_2451"/>
<dbReference type="KEGG" id="cwo:Cwoe_2451"/>
<dbReference type="eggNOG" id="COG3403">
    <property type="taxonomic scope" value="Bacteria"/>
</dbReference>
<dbReference type="Pfam" id="PF08892">
    <property type="entry name" value="YqcI_YcgG"/>
    <property type="match status" value="1"/>
</dbReference>
<dbReference type="RefSeq" id="WP_012933925.1">
    <property type="nucleotide sequence ID" value="NC_013739.1"/>
</dbReference>
<organism evidence="1 2">
    <name type="scientific">Conexibacter woesei (strain DSM 14684 / CCUG 47730 / CIP 108061 / JCM 11494 / NBRC 100937 / ID131577)</name>
    <dbReference type="NCBI Taxonomy" id="469383"/>
    <lineage>
        <taxon>Bacteria</taxon>
        <taxon>Bacillati</taxon>
        <taxon>Actinomycetota</taxon>
        <taxon>Thermoleophilia</taxon>
        <taxon>Solirubrobacterales</taxon>
        <taxon>Conexibacteraceae</taxon>
        <taxon>Conexibacter</taxon>
    </lineage>
</organism>
<sequence length="232" mass="24958" precursor="true">MRSVTRAAIDAFTALAQAPSVAAFAPIRRATHCAYAGGSVIWGARPFDTDASLAANLDGFAADLTVFVDAAGELRLDAFVIELPAAHGTTLDRLAQTTHALLRGLAARDPRAEGALDGEVDEPAWCYAFGGDPLFVNTFAPCYPSEHSRYGFGVAATFLLLQPRHSFARVVRRGETVLPVAARHRIRSDYAAHARGYDHAISAAPFEARRIVRPLLAGDPPVRWWDAPAELP</sequence>
<accession>D3F7L2</accession>
<dbReference type="HOGENOM" id="CLU_1193178_0_0_11"/>
<reference evidence="1 2" key="1">
    <citation type="journal article" date="2010" name="Stand. Genomic Sci.">
        <title>Complete genome sequence of Conexibacter woesei type strain (ID131577).</title>
        <authorList>
            <person name="Pukall R."/>
            <person name="Lapidus A."/>
            <person name="Glavina Del Rio T."/>
            <person name="Copeland A."/>
            <person name="Tice H."/>
            <person name="Cheng J.-F."/>
            <person name="Lucas S."/>
            <person name="Chen F."/>
            <person name="Nolan M."/>
            <person name="Bruce D."/>
            <person name="Goodwin L."/>
            <person name="Pitluck S."/>
            <person name="Mavromatis K."/>
            <person name="Ivanova N."/>
            <person name="Ovchinnikova G."/>
            <person name="Pati A."/>
            <person name="Chen A."/>
            <person name="Palaniappan K."/>
            <person name="Land M."/>
            <person name="Hauser L."/>
            <person name="Chang Y.-J."/>
            <person name="Jeffries C.D."/>
            <person name="Chain P."/>
            <person name="Meincke L."/>
            <person name="Sims D."/>
            <person name="Brettin T."/>
            <person name="Detter J.C."/>
            <person name="Rohde M."/>
            <person name="Goeker M."/>
            <person name="Bristow J."/>
            <person name="Eisen J.A."/>
            <person name="Markowitz V."/>
            <person name="Kyrpides N.C."/>
            <person name="Klenk H.-P."/>
            <person name="Hugenholtz P."/>
        </authorList>
    </citation>
    <scope>NUCLEOTIDE SEQUENCE [LARGE SCALE GENOMIC DNA]</scope>
    <source>
        <strain evidence="2">DSM 14684 / CIP 108061 / JCM 11494 / NBRC 100937 / ID131577</strain>
    </source>
</reference>
<gene>
    <name evidence="1" type="ordered locus">Cwoe_2451</name>
</gene>
<name>D3F7L2_CONWI</name>
<dbReference type="EMBL" id="CP001854">
    <property type="protein sequence ID" value="ADB50874.1"/>
    <property type="molecule type" value="Genomic_DNA"/>
</dbReference>
<evidence type="ECO:0000313" key="1">
    <source>
        <dbReference type="EMBL" id="ADB50874.1"/>
    </source>
</evidence>
<dbReference type="Proteomes" id="UP000008229">
    <property type="component" value="Chromosome"/>
</dbReference>
<evidence type="ECO:0000313" key="2">
    <source>
        <dbReference type="Proteomes" id="UP000008229"/>
    </source>
</evidence>
<proteinExistence type="predicted"/>
<evidence type="ECO:0008006" key="3">
    <source>
        <dbReference type="Google" id="ProtNLM"/>
    </source>
</evidence>
<protein>
    <recommendedName>
        <fullName evidence="3">YqcI/YcgG family protein</fullName>
    </recommendedName>
</protein>
<keyword evidence="2" id="KW-1185">Reference proteome</keyword>